<evidence type="ECO:0000256" key="1">
    <source>
        <dbReference type="SAM" id="MobiDB-lite"/>
    </source>
</evidence>
<evidence type="ECO:0000313" key="2">
    <source>
        <dbReference type="EMBL" id="OAX82581.1"/>
    </source>
</evidence>
<comment type="caution">
    <text evidence="2">The sequence shown here is derived from an EMBL/GenBank/DDBJ whole genome shotgun (WGS) entry which is preliminary data.</text>
</comment>
<reference evidence="2 3" key="1">
    <citation type="submission" date="2015-07" db="EMBL/GenBank/DDBJ databases">
        <title>Emmonsia species relationships and genome sequence.</title>
        <authorList>
            <person name="Cuomo C.A."/>
            <person name="Schwartz I.S."/>
            <person name="Kenyon C."/>
            <person name="de Hoog G.S."/>
            <person name="Govender N.P."/>
            <person name="Botha A."/>
            <person name="Moreno L."/>
            <person name="de Vries M."/>
            <person name="Munoz J.F."/>
            <person name="Stielow J.B."/>
        </authorList>
    </citation>
    <scope>NUCLEOTIDE SEQUENCE [LARGE SCALE GENOMIC DNA]</scope>
    <source>
        <strain evidence="2 3">CBS 136260</strain>
    </source>
</reference>
<sequence>MSNQTLLFTRSPKPPGQPASWKKYKLQFTDRQGRVSWGAESASFAGTTSIKATPNQQEAIRFSFIGNGQLQFRAYGGSKYLNIRRSPAHQPGPTSRLFDLFLTRETGISGVAMARRTSELFWTSSGGDTAGWHLCEAKGFNMKFLFFSLSSLDSFWGAVCEQVKVRAVQA</sequence>
<feature type="region of interest" description="Disordered" evidence="1">
    <location>
        <begin position="1"/>
        <end position="20"/>
    </location>
</feature>
<evidence type="ECO:0000313" key="3">
    <source>
        <dbReference type="Proteomes" id="UP000091918"/>
    </source>
</evidence>
<dbReference type="AlphaFoldDB" id="A0A1B7P0N6"/>
<dbReference type="Proteomes" id="UP000091918">
    <property type="component" value="Unassembled WGS sequence"/>
</dbReference>
<dbReference type="EMBL" id="LGUA01000285">
    <property type="protein sequence ID" value="OAX82581.1"/>
    <property type="molecule type" value="Genomic_DNA"/>
</dbReference>
<keyword evidence="3" id="KW-1185">Reference proteome</keyword>
<gene>
    <name evidence="2" type="ORF">ACJ72_03073</name>
</gene>
<organism evidence="2 3">
    <name type="scientific">Emergomyces africanus</name>
    <dbReference type="NCBI Taxonomy" id="1955775"/>
    <lineage>
        <taxon>Eukaryota</taxon>
        <taxon>Fungi</taxon>
        <taxon>Dikarya</taxon>
        <taxon>Ascomycota</taxon>
        <taxon>Pezizomycotina</taxon>
        <taxon>Eurotiomycetes</taxon>
        <taxon>Eurotiomycetidae</taxon>
        <taxon>Onygenales</taxon>
        <taxon>Ajellomycetaceae</taxon>
        <taxon>Emergomyces</taxon>
    </lineage>
</organism>
<proteinExistence type="predicted"/>
<accession>A0A1B7P0N6</accession>
<protein>
    <submittedName>
        <fullName evidence="2">Uncharacterized protein</fullName>
    </submittedName>
</protein>
<name>A0A1B7P0N6_9EURO</name>